<dbReference type="EMBL" id="BT064868">
    <property type="protein sequence ID" value="ACN30744.1"/>
    <property type="molecule type" value="mRNA"/>
</dbReference>
<evidence type="ECO:0000256" key="1">
    <source>
        <dbReference type="SAM" id="MobiDB-lite"/>
    </source>
</evidence>
<proteinExistence type="evidence at transcript level"/>
<feature type="compositionally biased region" description="Basic residues" evidence="1">
    <location>
        <begin position="200"/>
        <end position="210"/>
    </location>
</feature>
<reference evidence="2" key="2">
    <citation type="submission" date="2012-06" db="EMBL/GenBank/DDBJ databases">
        <authorList>
            <person name="Yu Y."/>
            <person name="Currie J."/>
            <person name="Lomeli R."/>
            <person name="Angelova A."/>
            <person name="Collura K."/>
            <person name="Wissotski M."/>
            <person name="Campos D."/>
            <person name="Kudrna D."/>
            <person name="Golser W."/>
            <person name="Ashely E."/>
            <person name="Descour A."/>
            <person name="Fernandes J."/>
            <person name="Soderlund C."/>
            <person name="Walbot V."/>
        </authorList>
    </citation>
    <scope>NUCLEOTIDE SEQUENCE</scope>
    <source>
        <strain evidence="2">B73</strain>
    </source>
</reference>
<accession>C0P999</accession>
<evidence type="ECO:0000313" key="2">
    <source>
        <dbReference type="EMBL" id="ACN30744.1"/>
    </source>
</evidence>
<feature type="region of interest" description="Disordered" evidence="1">
    <location>
        <begin position="193"/>
        <end position="258"/>
    </location>
</feature>
<protein>
    <submittedName>
        <fullName evidence="2">Uncharacterized protein</fullName>
    </submittedName>
</protein>
<dbReference type="AlphaFoldDB" id="C0P999"/>
<sequence>MHDLDRQSVLMHTSISHEATTFARSIARARSRGRASSPFGVALQEPDHLVGRDVAPHPGPRGAVAELGEAVRHPVTPAPHVRDAHVVEQQQQLLDLPEQAQVLRGPYPHARAAPHGVDHRHGVALDPDAAPAVGHRELQPAPERRELRHGAGRGADPLRVAQHEPALVVAVHAADARAPGRVPRRPVEVELQSPGLRLPPRARRRLRSRRPVVITPAQPPAPARRRPSAADEAGRQRVAQQHAASDKRTVHPQHRSPASNCCAANFDAHLAPVHALCLKRSLA</sequence>
<reference evidence="2" key="1">
    <citation type="journal article" date="2009" name="PLoS Genet.">
        <title>Sequencing, mapping, and analysis of 27,455 maize full-length cDNAs.</title>
        <authorList>
            <person name="Soderlund C."/>
            <person name="Descour A."/>
            <person name="Kudrna D."/>
            <person name="Bomhoff M."/>
            <person name="Boyd L."/>
            <person name="Currie J."/>
            <person name="Angelova A."/>
            <person name="Collura K."/>
            <person name="Wissotski M."/>
            <person name="Ashley E."/>
            <person name="Morrow D."/>
            <person name="Fernandes J."/>
            <person name="Walbot V."/>
            <person name="Yu Y."/>
        </authorList>
    </citation>
    <scope>NUCLEOTIDE SEQUENCE</scope>
    <source>
        <strain evidence="2">B73</strain>
    </source>
</reference>
<name>C0P999_MAIZE</name>
<organism evidence="2">
    <name type="scientific">Zea mays</name>
    <name type="common">Maize</name>
    <dbReference type="NCBI Taxonomy" id="4577"/>
    <lineage>
        <taxon>Eukaryota</taxon>
        <taxon>Viridiplantae</taxon>
        <taxon>Streptophyta</taxon>
        <taxon>Embryophyta</taxon>
        <taxon>Tracheophyta</taxon>
        <taxon>Spermatophyta</taxon>
        <taxon>Magnoliopsida</taxon>
        <taxon>Liliopsida</taxon>
        <taxon>Poales</taxon>
        <taxon>Poaceae</taxon>
        <taxon>PACMAD clade</taxon>
        <taxon>Panicoideae</taxon>
        <taxon>Andropogonodae</taxon>
        <taxon>Andropogoneae</taxon>
        <taxon>Tripsacinae</taxon>
        <taxon>Zea</taxon>
    </lineage>
</organism>